<protein>
    <submittedName>
        <fullName evidence="1">Predicted thiol-disulfide oxidoreductase YuxK, DCC family</fullName>
    </submittedName>
</protein>
<dbReference type="InterPro" id="IPR007263">
    <property type="entry name" value="DCC1-like"/>
</dbReference>
<name>A0A1N7J4C4_9BACI</name>
<sequence length="125" mass="14685">MKKSIVLYDAECPLCINTKKWVTLFDWNNRLIWLSLQRLTEYTSLSLQKEREIREQLHLYDPLRKEHVGYDAVTYICEECPMLYGIGKILAIPEVRTLGLPVYRFIADNRYRVGVHDCKDGSCSI</sequence>
<proteinExistence type="predicted"/>
<dbReference type="STRING" id="570947.SAMN05421687_103333"/>
<dbReference type="RefSeq" id="WP_076558044.1">
    <property type="nucleotide sequence ID" value="NZ_FTOC01000003.1"/>
</dbReference>
<accession>A0A1N7J4C4</accession>
<organism evidence="1 2">
    <name type="scientific">Salimicrobium flavidum</name>
    <dbReference type="NCBI Taxonomy" id="570947"/>
    <lineage>
        <taxon>Bacteria</taxon>
        <taxon>Bacillati</taxon>
        <taxon>Bacillota</taxon>
        <taxon>Bacilli</taxon>
        <taxon>Bacillales</taxon>
        <taxon>Bacillaceae</taxon>
        <taxon>Salimicrobium</taxon>
    </lineage>
</organism>
<dbReference type="OrthoDB" id="9785438at2"/>
<dbReference type="Proteomes" id="UP000187608">
    <property type="component" value="Unassembled WGS sequence"/>
</dbReference>
<keyword evidence="2" id="KW-1185">Reference proteome</keyword>
<dbReference type="GO" id="GO:0015035">
    <property type="term" value="F:protein-disulfide reductase activity"/>
    <property type="evidence" value="ECO:0007669"/>
    <property type="project" value="InterPro"/>
</dbReference>
<gene>
    <name evidence="1" type="ORF">SAMN05421687_103333</name>
</gene>
<evidence type="ECO:0000313" key="2">
    <source>
        <dbReference type="Proteomes" id="UP000187608"/>
    </source>
</evidence>
<evidence type="ECO:0000313" key="1">
    <source>
        <dbReference type="EMBL" id="SIS44071.1"/>
    </source>
</evidence>
<dbReference type="EMBL" id="FTOC01000003">
    <property type="protein sequence ID" value="SIS44071.1"/>
    <property type="molecule type" value="Genomic_DNA"/>
</dbReference>
<dbReference type="AlphaFoldDB" id="A0A1N7J4C4"/>
<reference evidence="2" key="1">
    <citation type="submission" date="2017-01" db="EMBL/GenBank/DDBJ databases">
        <authorList>
            <person name="Varghese N."/>
            <person name="Submissions S."/>
        </authorList>
    </citation>
    <scope>NUCLEOTIDE SEQUENCE [LARGE SCALE GENOMIC DNA]</scope>
    <source>
        <strain evidence="2">DSM 23127</strain>
    </source>
</reference>
<dbReference type="Pfam" id="PF04134">
    <property type="entry name" value="DCC1-like"/>
    <property type="match status" value="1"/>
</dbReference>